<accession>A0ABD2AUY0</accession>
<feature type="chain" id="PRO_5044812382" evidence="1">
    <location>
        <begin position="36"/>
        <end position="460"/>
    </location>
</feature>
<proteinExistence type="predicted"/>
<keyword evidence="1" id="KW-0732">Signal</keyword>
<gene>
    <name evidence="2" type="ORF">V1477_018962</name>
</gene>
<dbReference type="Proteomes" id="UP001607303">
    <property type="component" value="Unassembled WGS sequence"/>
</dbReference>
<organism evidence="2 3">
    <name type="scientific">Vespula maculifrons</name>
    <name type="common">Eastern yellow jacket</name>
    <name type="synonym">Wasp</name>
    <dbReference type="NCBI Taxonomy" id="7453"/>
    <lineage>
        <taxon>Eukaryota</taxon>
        <taxon>Metazoa</taxon>
        <taxon>Ecdysozoa</taxon>
        <taxon>Arthropoda</taxon>
        <taxon>Hexapoda</taxon>
        <taxon>Insecta</taxon>
        <taxon>Pterygota</taxon>
        <taxon>Neoptera</taxon>
        <taxon>Endopterygota</taxon>
        <taxon>Hymenoptera</taxon>
        <taxon>Apocrita</taxon>
        <taxon>Aculeata</taxon>
        <taxon>Vespoidea</taxon>
        <taxon>Vespidae</taxon>
        <taxon>Vespinae</taxon>
        <taxon>Vespula</taxon>
    </lineage>
</organism>
<dbReference type="EMBL" id="JAYRBN010000113">
    <property type="protein sequence ID" value="KAL2723730.1"/>
    <property type="molecule type" value="Genomic_DNA"/>
</dbReference>
<sequence length="460" mass="52152">MTSSRDREREMPRMMWLVSRTWLVFLLLAVGRCETEDERDISSAFIEAAKAFFTDRDAVGGLQNVANAFVRSDVGKQISDTLSGSGKSGESGIDKMLLNTFSSMIGKTANNADDTKEEESFSFETMIDVATMLLGQQENRDIFLGLLPMIMDAFNKGGESIGFLKKHDHSGHSWFLPPILENLHVMWDHFSHSELGHAIWRKSGLSEFVAQMSDEKGSIEYEKILGSFENPSLRRRWIKLSTNFVAEWIAHVSDPSTRQRYLTTIQFIGNSFLKSQGYPRSVMFDANKPAESISRLLNVAARKHLNMKIDSSQYIGPAIAYIQELVNLASEKGFIMSRISARELSNKLSNTINNDIMAPILRSHRAYKWVIKHPQCASQILCTLNEKNENDVPMLRSMITKILSFPTAWIVSNQINVNFWILYGSLMEHSGCIAKYPADCTSFHEEEIRVTTENIEHNEL</sequence>
<dbReference type="AlphaFoldDB" id="A0ABD2AUY0"/>
<reference evidence="2 3" key="1">
    <citation type="journal article" date="2024" name="Ann. Entomol. Soc. Am.">
        <title>Genomic analyses of the southern and eastern yellowjacket wasps (Hymenoptera: Vespidae) reveal evolutionary signatures of social life.</title>
        <authorList>
            <person name="Catto M.A."/>
            <person name="Caine P.B."/>
            <person name="Orr S.E."/>
            <person name="Hunt B.G."/>
            <person name="Goodisman M.A.D."/>
        </authorList>
    </citation>
    <scope>NUCLEOTIDE SEQUENCE [LARGE SCALE GENOMIC DNA]</scope>
    <source>
        <strain evidence="2">232</strain>
        <tissue evidence="2">Head and thorax</tissue>
    </source>
</reference>
<feature type="signal peptide" evidence="1">
    <location>
        <begin position="1"/>
        <end position="35"/>
    </location>
</feature>
<keyword evidence="3" id="KW-1185">Reference proteome</keyword>
<comment type="caution">
    <text evidence="2">The sequence shown here is derived from an EMBL/GenBank/DDBJ whole genome shotgun (WGS) entry which is preliminary data.</text>
</comment>
<protein>
    <submittedName>
        <fullName evidence="2">Uncharacterized protein</fullName>
    </submittedName>
</protein>
<evidence type="ECO:0000313" key="2">
    <source>
        <dbReference type="EMBL" id="KAL2723730.1"/>
    </source>
</evidence>
<evidence type="ECO:0000256" key="1">
    <source>
        <dbReference type="SAM" id="SignalP"/>
    </source>
</evidence>
<evidence type="ECO:0000313" key="3">
    <source>
        <dbReference type="Proteomes" id="UP001607303"/>
    </source>
</evidence>
<name>A0ABD2AUY0_VESMC</name>